<accession>A0ABD1CFM9</accession>
<dbReference type="EMBL" id="JBEHCU010012705">
    <property type="protein sequence ID" value="KAL1375191.1"/>
    <property type="molecule type" value="Genomic_DNA"/>
</dbReference>
<evidence type="ECO:0000256" key="2">
    <source>
        <dbReference type="SAM" id="Phobius"/>
    </source>
</evidence>
<dbReference type="AlphaFoldDB" id="A0ABD1CFM9"/>
<dbReference type="Proteomes" id="UP001562425">
    <property type="component" value="Unassembled WGS sequence"/>
</dbReference>
<evidence type="ECO:0000256" key="1">
    <source>
        <dbReference type="SAM" id="MobiDB-lite"/>
    </source>
</evidence>
<feature type="transmembrane region" description="Helical" evidence="2">
    <location>
        <begin position="307"/>
        <end position="326"/>
    </location>
</feature>
<gene>
    <name evidence="3" type="ORF">pipiens_001624</name>
</gene>
<evidence type="ECO:0000313" key="4">
    <source>
        <dbReference type="Proteomes" id="UP001562425"/>
    </source>
</evidence>
<keyword evidence="4" id="KW-1185">Reference proteome</keyword>
<feature type="transmembrane region" description="Helical" evidence="2">
    <location>
        <begin position="254"/>
        <end position="276"/>
    </location>
</feature>
<keyword evidence="2" id="KW-0812">Transmembrane</keyword>
<feature type="region of interest" description="Disordered" evidence="1">
    <location>
        <begin position="1"/>
        <end position="20"/>
    </location>
</feature>
<feature type="transmembrane region" description="Helical" evidence="2">
    <location>
        <begin position="366"/>
        <end position="386"/>
    </location>
</feature>
<keyword evidence="2" id="KW-0472">Membrane</keyword>
<proteinExistence type="predicted"/>
<feature type="transmembrane region" description="Helical" evidence="2">
    <location>
        <begin position="338"/>
        <end position="360"/>
    </location>
</feature>
<evidence type="ECO:0000313" key="3">
    <source>
        <dbReference type="EMBL" id="KAL1375191.1"/>
    </source>
</evidence>
<reference evidence="3 4" key="1">
    <citation type="submission" date="2024-05" db="EMBL/GenBank/DDBJ databases">
        <title>Culex pipiens pipiens assembly and annotation.</title>
        <authorList>
            <person name="Alout H."/>
            <person name="Durand T."/>
        </authorList>
    </citation>
    <scope>NUCLEOTIDE SEQUENCE [LARGE SCALE GENOMIC DNA]</scope>
    <source>
        <strain evidence="3">HA-2024</strain>
        <tissue evidence="3">Whole body</tissue>
    </source>
</reference>
<feature type="transmembrane region" description="Helical" evidence="2">
    <location>
        <begin position="283"/>
        <end position="301"/>
    </location>
</feature>
<sequence length="418" mass="46040">MSEDLRRRPSLSSSYESGGGDGVVQRCAVYLSIVALALTGLGYDPLQRIVEQKAAAEAEVDAEYEGFYAGIEEELEEEGDLEINYQPNVYLGRVFGPTLICGLLARPVDLQLVRRIYGLGHLFVALCYVLLMLPSDGEGDRILQTCGFLSELFWSGKLVLYYYQIVVYSSPNERFPGSSLAHLSLFYPIGFCQHAVKESFPPSPNLKFPKLVAISSAIAVILTSLCNVTLQWFLTDPSPTLLRPFLPLLIADDFLATLWNVLYTFIGFTFLGFFTLFFTPAQVLIASLLATLTAGASYLYLEEEIPARLALPATAFTFAVALHLLLELCPERRSLVPLVGTVFTVANAATYGYFGLLTLLWESPDVVIIVLWAALGFFALAMLVLCRELEQRKEAGGIGEQQRDVSSGSFRTVITTIA</sequence>
<organism evidence="3 4">
    <name type="scientific">Culex pipiens pipiens</name>
    <name type="common">Northern house mosquito</name>
    <dbReference type="NCBI Taxonomy" id="38569"/>
    <lineage>
        <taxon>Eukaryota</taxon>
        <taxon>Metazoa</taxon>
        <taxon>Ecdysozoa</taxon>
        <taxon>Arthropoda</taxon>
        <taxon>Hexapoda</taxon>
        <taxon>Insecta</taxon>
        <taxon>Pterygota</taxon>
        <taxon>Neoptera</taxon>
        <taxon>Endopterygota</taxon>
        <taxon>Diptera</taxon>
        <taxon>Nematocera</taxon>
        <taxon>Culicoidea</taxon>
        <taxon>Culicidae</taxon>
        <taxon>Culicinae</taxon>
        <taxon>Culicini</taxon>
        <taxon>Culex</taxon>
        <taxon>Culex</taxon>
    </lineage>
</organism>
<feature type="transmembrane region" description="Helical" evidence="2">
    <location>
        <begin position="211"/>
        <end position="234"/>
    </location>
</feature>
<protein>
    <submittedName>
        <fullName evidence="3">Uncharacterized protein</fullName>
    </submittedName>
</protein>
<keyword evidence="2" id="KW-1133">Transmembrane helix</keyword>
<comment type="caution">
    <text evidence="3">The sequence shown here is derived from an EMBL/GenBank/DDBJ whole genome shotgun (WGS) entry which is preliminary data.</text>
</comment>
<name>A0ABD1CFM9_CULPP</name>